<dbReference type="PANTHER" id="PTHR47053:SF3">
    <property type="entry name" value="GAMMA-D-GLUTAMYL-L-LYSINE DIPEPTIDYL-PEPTIDASE"/>
    <property type="match status" value="1"/>
</dbReference>
<dbReference type="Pfam" id="PF00877">
    <property type="entry name" value="NLPC_P60"/>
    <property type="match status" value="1"/>
</dbReference>
<dbReference type="SUPFAM" id="SSF54001">
    <property type="entry name" value="Cysteine proteinases"/>
    <property type="match status" value="1"/>
</dbReference>
<gene>
    <name evidence="6" type="ORF">CHM34_09585</name>
</gene>
<keyword evidence="3" id="KW-0378">Hydrolase</keyword>
<keyword evidence="7" id="KW-1185">Reference proteome</keyword>
<dbReference type="PANTHER" id="PTHR47053">
    <property type="entry name" value="MUREIN DD-ENDOPEPTIDASE MEPH-RELATED"/>
    <property type="match status" value="1"/>
</dbReference>
<dbReference type="RefSeq" id="WP_094264386.1">
    <property type="nucleotide sequence ID" value="NZ_NOWF01000005.1"/>
</dbReference>
<dbReference type="Gene3D" id="2.30.30.40">
    <property type="entry name" value="SH3 Domains"/>
    <property type="match status" value="2"/>
</dbReference>
<evidence type="ECO:0000313" key="7">
    <source>
        <dbReference type="Proteomes" id="UP000215459"/>
    </source>
</evidence>
<evidence type="ECO:0000259" key="5">
    <source>
        <dbReference type="PROSITE" id="PS51935"/>
    </source>
</evidence>
<dbReference type="Pfam" id="PF23795">
    <property type="entry name" value="SH3_YKFC_2nd"/>
    <property type="match status" value="1"/>
</dbReference>
<dbReference type="InterPro" id="IPR057812">
    <property type="entry name" value="SH3_YKFC_2nd"/>
</dbReference>
<dbReference type="OrthoDB" id="9813368at2"/>
<reference evidence="6 7" key="1">
    <citation type="submission" date="2017-07" db="EMBL/GenBank/DDBJ databases">
        <title>The genome sequence of Paludifilum halophilum highlights mechanisms for microbial adaptation to high salt environemnts.</title>
        <authorList>
            <person name="Belbahri L."/>
        </authorList>
    </citation>
    <scope>NUCLEOTIDE SEQUENCE [LARGE SCALE GENOMIC DNA]</scope>
    <source>
        <strain evidence="6 7">DSM 102817</strain>
    </source>
</reference>
<evidence type="ECO:0000313" key="6">
    <source>
        <dbReference type="EMBL" id="OYD07716.1"/>
    </source>
</evidence>
<dbReference type="AlphaFoldDB" id="A0A235B5Y3"/>
<keyword evidence="4" id="KW-0788">Thiol protease</keyword>
<dbReference type="GO" id="GO:0008234">
    <property type="term" value="F:cysteine-type peptidase activity"/>
    <property type="evidence" value="ECO:0007669"/>
    <property type="project" value="UniProtKB-KW"/>
</dbReference>
<comment type="caution">
    <text evidence="6">The sequence shown here is derived from an EMBL/GenBank/DDBJ whole genome shotgun (WGS) entry which is preliminary data.</text>
</comment>
<dbReference type="Proteomes" id="UP000215459">
    <property type="component" value="Unassembled WGS sequence"/>
</dbReference>
<organism evidence="6 7">
    <name type="scientific">Paludifilum halophilum</name>
    <dbReference type="NCBI Taxonomy" id="1642702"/>
    <lineage>
        <taxon>Bacteria</taxon>
        <taxon>Bacillati</taxon>
        <taxon>Bacillota</taxon>
        <taxon>Bacilli</taxon>
        <taxon>Bacillales</taxon>
        <taxon>Thermoactinomycetaceae</taxon>
        <taxon>Paludifilum</taxon>
    </lineage>
</organism>
<feature type="domain" description="NlpC/P60" evidence="5">
    <location>
        <begin position="175"/>
        <end position="300"/>
    </location>
</feature>
<evidence type="ECO:0000256" key="3">
    <source>
        <dbReference type="ARBA" id="ARBA00022801"/>
    </source>
</evidence>
<dbReference type="InterPro" id="IPR000064">
    <property type="entry name" value="NLP_P60_dom"/>
</dbReference>
<name>A0A235B5Y3_9BACL</name>
<comment type="similarity">
    <text evidence="1">Belongs to the peptidase C40 family.</text>
</comment>
<keyword evidence="2" id="KW-0645">Protease</keyword>
<dbReference type="InterPro" id="IPR038765">
    <property type="entry name" value="Papain-like_cys_pep_sf"/>
</dbReference>
<evidence type="ECO:0000256" key="1">
    <source>
        <dbReference type="ARBA" id="ARBA00007074"/>
    </source>
</evidence>
<dbReference type="EMBL" id="NOWF01000005">
    <property type="protein sequence ID" value="OYD07716.1"/>
    <property type="molecule type" value="Genomic_DNA"/>
</dbReference>
<proteinExistence type="inferred from homology"/>
<sequence>MNIRYIRVPVANVWRQPNQVREVDRPSLSDSPDWEQWLHGMSLEERKDLVGRLESQLLYGEPVIVMKEVNGWVKGVIPDQYTPKDGRGYPGWIPANQLTFDPQYHRAWEEKPLAYVTADETRLNPEGENKSLNISFMTKLPRVGESDGKAIVLLPDSNTGRVPLKDVTIARQLPISGGLQRIANARRFLGLPYLWAGMSSRGFDCSGFMYRIFEAGGIRIPRDADIQARYGTKVSRQGLEPGDLVFFAHEQGRGRIHHVGMYIGEDRFIHSPNTGNPVRVNRMTDKPYCEEFCGGSRYHGTEIFDDENRNHLR</sequence>
<dbReference type="InterPro" id="IPR051202">
    <property type="entry name" value="Peptidase_C40"/>
</dbReference>
<protein>
    <recommendedName>
        <fullName evidence="5">NlpC/P60 domain-containing protein</fullName>
    </recommendedName>
</protein>
<dbReference type="GO" id="GO:0006508">
    <property type="term" value="P:proteolysis"/>
    <property type="evidence" value="ECO:0007669"/>
    <property type="project" value="UniProtKB-KW"/>
</dbReference>
<dbReference type="PROSITE" id="PS51935">
    <property type="entry name" value="NLPC_P60"/>
    <property type="match status" value="1"/>
</dbReference>
<dbReference type="Gene3D" id="3.90.1720.10">
    <property type="entry name" value="endopeptidase domain like (from Nostoc punctiforme)"/>
    <property type="match status" value="1"/>
</dbReference>
<evidence type="ECO:0000256" key="4">
    <source>
        <dbReference type="ARBA" id="ARBA00022807"/>
    </source>
</evidence>
<accession>A0A235B5Y3</accession>
<evidence type="ECO:0000256" key="2">
    <source>
        <dbReference type="ARBA" id="ARBA00022670"/>
    </source>
</evidence>